<dbReference type="EMBL" id="MRWE01000033">
    <property type="protein sequence ID" value="ORJ24216.1"/>
    <property type="molecule type" value="Genomic_DNA"/>
</dbReference>
<name>A0A1X0WBR2_9GAMM</name>
<dbReference type="GeneID" id="93565738"/>
<organism evidence="1 2">
    <name type="scientific">Rouxiella badensis</name>
    <dbReference type="NCBI Taxonomy" id="1646377"/>
    <lineage>
        <taxon>Bacteria</taxon>
        <taxon>Pseudomonadati</taxon>
        <taxon>Pseudomonadota</taxon>
        <taxon>Gammaproteobacteria</taxon>
        <taxon>Enterobacterales</taxon>
        <taxon>Yersiniaceae</taxon>
        <taxon>Rouxiella</taxon>
    </lineage>
</organism>
<dbReference type="STRING" id="1646377.BS640_17570"/>
<dbReference type="Proteomes" id="UP000192536">
    <property type="component" value="Unassembled WGS sequence"/>
</dbReference>
<reference evidence="1 2" key="1">
    <citation type="journal article" date="2017" name="Int. J. Syst. Evol. Microbiol.">
        <title>Rouxiella badensis sp. nov. and Rouxiella silvae sp. nov. isolated from peat bog soil in Germany and emendation of the genus description.</title>
        <authorList>
            <person name="Le Fleche-Mateos A."/>
            <person name="Kugler J.H."/>
            <person name="Hansen S.H."/>
            <person name="Syldatk C."/>
            <person name="Hausmann R."/>
            <person name="Lomprez F."/>
            <person name="Vandenbogaert M."/>
            <person name="Manuguerra J.C."/>
            <person name="Grimont P.A."/>
        </authorList>
    </citation>
    <scope>NUCLEOTIDE SEQUENCE [LARGE SCALE GENOMIC DNA]</scope>
    <source>
        <strain evidence="1 2">DSM 100043</strain>
    </source>
</reference>
<dbReference type="RefSeq" id="WP_017491292.1">
    <property type="nucleotide sequence ID" value="NZ_CP049603.1"/>
</dbReference>
<evidence type="ECO:0000313" key="2">
    <source>
        <dbReference type="Proteomes" id="UP000192536"/>
    </source>
</evidence>
<gene>
    <name evidence="1" type="ORF">BS640_17570</name>
</gene>
<dbReference type="AlphaFoldDB" id="A0A1X0WBR2"/>
<dbReference type="Gene3D" id="2.60.120.10">
    <property type="entry name" value="Jelly Rolls"/>
    <property type="match status" value="1"/>
</dbReference>
<evidence type="ECO:0000313" key="1">
    <source>
        <dbReference type="EMBL" id="ORJ24216.1"/>
    </source>
</evidence>
<accession>A0A1X0WBR2</accession>
<comment type="caution">
    <text evidence="1">The sequence shown here is derived from an EMBL/GenBank/DDBJ whole genome shotgun (WGS) entry which is preliminary data.</text>
</comment>
<keyword evidence="2" id="KW-1185">Reference proteome</keyword>
<proteinExistence type="predicted"/>
<protein>
    <submittedName>
        <fullName evidence="1">Uncharacterized protein</fullName>
    </submittedName>
</protein>
<sequence length="89" mass="10064">MANQQRLIAEPGDAVFVTTGTVHGYPLNFHFTRFIGFLPATVVENFFRVLGGPWAEPVFPHRPGELHVERVMAKLDPLDLHLCGERPQR</sequence>
<dbReference type="InterPro" id="IPR014710">
    <property type="entry name" value="RmlC-like_jellyroll"/>
</dbReference>